<dbReference type="InterPro" id="IPR025711">
    <property type="entry name" value="PepSY"/>
</dbReference>
<dbReference type="EMBL" id="JAFBER010000007">
    <property type="protein sequence ID" value="MBM7645260.1"/>
    <property type="molecule type" value="Genomic_DNA"/>
</dbReference>
<keyword evidence="1" id="KW-0472">Membrane</keyword>
<keyword evidence="1" id="KW-0812">Transmembrane</keyword>
<dbReference type="RefSeq" id="WP_239549140.1">
    <property type="nucleotide sequence ID" value="NZ_JBHLTV010000027.1"/>
</dbReference>
<evidence type="ECO:0000313" key="4">
    <source>
        <dbReference type="EMBL" id="MBM7645260.1"/>
    </source>
</evidence>
<keyword evidence="5" id="KW-1185">Reference proteome</keyword>
<protein>
    <submittedName>
        <fullName evidence="4">Uncharacterized protein YpmB</fullName>
    </submittedName>
</protein>
<dbReference type="InterPro" id="IPR046350">
    <property type="entry name" value="Cystatin_sf"/>
</dbReference>
<reference evidence="4 5" key="1">
    <citation type="submission" date="2021-01" db="EMBL/GenBank/DDBJ databases">
        <title>Genomic Encyclopedia of Type Strains, Phase IV (KMG-IV): sequencing the most valuable type-strain genomes for metagenomic binning, comparative biology and taxonomic classification.</title>
        <authorList>
            <person name="Goeker M."/>
        </authorList>
    </citation>
    <scope>NUCLEOTIDE SEQUENCE [LARGE SCALE GENOMIC DNA]</scope>
    <source>
        <strain evidence="4 5">DSM 28236</strain>
    </source>
</reference>
<sequence>MKKWGFIAGIVILICVWQSWLIYHRASSYEGTAAQKAVAEAKKQYHISKIKDVSYYNGKQSYHVIRSVDKSGKDVYIWVPYKKDGKMFKEYVKDGLTKQEALQAFSKLNYDVRKIVSVRLGIDNNQPVWEITFTDHNKEYNYVYLYFKDGKEEGHILHI</sequence>
<accession>A0ABS2PYZ7</accession>
<keyword evidence="1" id="KW-1133">Transmembrane helix</keyword>
<organism evidence="4 5">
    <name type="scientific">Scopulibacillus daqui</name>
    <dbReference type="NCBI Taxonomy" id="1469162"/>
    <lineage>
        <taxon>Bacteria</taxon>
        <taxon>Bacillati</taxon>
        <taxon>Bacillota</taxon>
        <taxon>Bacilli</taxon>
        <taxon>Bacillales</taxon>
        <taxon>Sporolactobacillaceae</taxon>
        <taxon>Scopulibacillus</taxon>
    </lineage>
</organism>
<dbReference type="Pfam" id="PF17881">
    <property type="entry name" value="TseB"/>
    <property type="match status" value="1"/>
</dbReference>
<comment type="caution">
    <text evidence="4">The sequence shown here is derived from an EMBL/GenBank/DDBJ whole genome shotgun (WGS) entry which is preliminary data.</text>
</comment>
<gene>
    <name evidence="4" type="ORF">JOD45_001471</name>
</gene>
<dbReference type="Proteomes" id="UP000808914">
    <property type="component" value="Unassembled WGS sequence"/>
</dbReference>
<evidence type="ECO:0000256" key="1">
    <source>
        <dbReference type="SAM" id="Phobius"/>
    </source>
</evidence>
<name>A0ABS2PYZ7_9BACL</name>
<evidence type="ECO:0000313" key="5">
    <source>
        <dbReference type="Proteomes" id="UP000808914"/>
    </source>
</evidence>
<feature type="transmembrane region" description="Helical" evidence="1">
    <location>
        <begin position="6"/>
        <end position="23"/>
    </location>
</feature>
<evidence type="ECO:0000259" key="2">
    <source>
        <dbReference type="Pfam" id="PF03413"/>
    </source>
</evidence>
<proteinExistence type="predicted"/>
<evidence type="ECO:0000259" key="3">
    <source>
        <dbReference type="Pfam" id="PF17881"/>
    </source>
</evidence>
<dbReference type="Gene3D" id="3.10.450.40">
    <property type="match status" value="2"/>
</dbReference>
<feature type="domain" description="Cell wall elongation regulator TseB-like" evidence="3">
    <location>
        <begin position="36"/>
        <end position="80"/>
    </location>
</feature>
<dbReference type="InterPro" id="IPR041401">
    <property type="entry name" value="TseB-like_dom"/>
</dbReference>
<dbReference type="Pfam" id="PF03413">
    <property type="entry name" value="PepSY"/>
    <property type="match status" value="1"/>
</dbReference>
<dbReference type="SUPFAM" id="SSF54403">
    <property type="entry name" value="Cystatin/monellin"/>
    <property type="match status" value="2"/>
</dbReference>
<feature type="domain" description="PepSY" evidence="2">
    <location>
        <begin position="96"/>
        <end position="142"/>
    </location>
</feature>